<organism evidence="2 3">
    <name type="scientific">Prorocentrum cordatum</name>
    <dbReference type="NCBI Taxonomy" id="2364126"/>
    <lineage>
        <taxon>Eukaryota</taxon>
        <taxon>Sar</taxon>
        <taxon>Alveolata</taxon>
        <taxon>Dinophyceae</taxon>
        <taxon>Prorocentrales</taxon>
        <taxon>Prorocentraceae</taxon>
        <taxon>Prorocentrum</taxon>
    </lineage>
</organism>
<accession>A0ABN9U954</accession>
<protein>
    <recommendedName>
        <fullName evidence="4">Calmodulin</fullName>
    </recommendedName>
</protein>
<dbReference type="EMBL" id="CAUYUJ010015537">
    <property type="protein sequence ID" value="CAK0855289.1"/>
    <property type="molecule type" value="Genomic_DNA"/>
</dbReference>
<dbReference type="Proteomes" id="UP001189429">
    <property type="component" value="Unassembled WGS sequence"/>
</dbReference>
<evidence type="ECO:0000313" key="2">
    <source>
        <dbReference type="EMBL" id="CAK0855289.1"/>
    </source>
</evidence>
<feature type="region of interest" description="Disordered" evidence="1">
    <location>
        <begin position="1016"/>
        <end position="1038"/>
    </location>
</feature>
<proteinExistence type="predicted"/>
<feature type="compositionally biased region" description="Acidic residues" evidence="1">
    <location>
        <begin position="1258"/>
        <end position="1271"/>
    </location>
</feature>
<sequence length="1355" mass="149038">MLNEAGLTNMPPEMAELVLMLTEGMTEKLGQGGRLPLDRQNLGYLICEAKLLLRWHGFGTTVKTLLIPKPENETYLKVQNLTVAIVKDVFSQLTDYVERRFIEGWYAAPAKYVLQRLEVAVTILARDPSQKGVDAALESLFPGVVIEVIQRIARGECVDLKLLMSSLDKDGDGALGINDEAPDLVRLVMGACQHTKGTCPANAEVQMWKALHAADFSPKDGRITVEEFRAVAQAVQTLLQAQQQGASGVCGAGDAAGLLDVAKDVLDADGDGGVGAQEAADAARALQADDLGPTMLSFFDASRLAGCTSGAHQFFHEKRPLSSNYRFCKICWPDEQPVVLNVKTLMDSGFMPSMEYDGCVWQESSTGSMLRHLRRFHADEIPESLREHPREEGCAVRRVDHDLTREWAVIMVIKNLIPVRVADDARDGITRLSQLGGRSVMTQEVGRTIDGIVAESRAAVRAAAEKGCRFAIGYDSWKTKGLCPKHFNAIIVDWCDLEFERHSVVLEVFHMVGRKNAASYKSMLEKALAAAGLTPDHIVCGLSDHEAAPRKGIRDLGLNALGCGCHLIQLAGKHSVPPARPKKRHAKVMEPVCKKARSIVKYYHRNGSEYDALVSDAASQSPPVPTCAFAQEGETRFSGTLLSWVSLIKNARAHNLTRGLHPRRSAPEPLDEPSVRELVDICCAMGPLLTATRTLEGDANKGTISLFLPVLHQTRGVLVFMGVFMGHALEVFAGGQEIGFFTALDPMLRWAFAVAFCRFFKYVIFDYQAEFNMNLRRHVVDNLAIETSPGDAAPMCPRDSADMQRLYGVMFYERTEACHVLAKYLFKVDDRPTVSRFFTFADAVFCLLRRKFLGPPLAALNAGAAVPRAFNSMRLSAVVECLSDAAEDKQVRTIAACLRLNLAAVSIAPRKTGLGGREGEGPSLVQLGKGVVQSRVVHEFKSILPALGADLDLEKLDCVAGLLATLGHVFMRFHRFKTFPTRSWALRKKLNPAACPQKLNFFIEAKFTPYKALATKELPSAPPRPRGQRPGEPDAPAAARREIARAGDIGALRLHQQEHRGRLKREAEGIREAAKQRQGAAAFPHANEEWAAWMEKNDALWTEPLRAATAGRRALNAKQVPLGALPPADRLQSAPDGELAHVWARKIKACGAGFYVLAGPAWSQDDERRWVLRERRLQRWAPPLAREQGRSFYIDLRRVNADFKPIGDVALGAKFTAPEELSLSEAVMEFSEESENAVALRLKHAFEVRDAEGAGDVPDPDPDSSSEEADDESGKAAAGTWVTESNGYFSYTNHPLLPDVKVRSLPRWCQEHELGATRMSKTATCRHYGEDKMNGHPISSLGDRLIKTWTKTLGP</sequence>
<name>A0ABN9U954_9DINO</name>
<feature type="region of interest" description="Disordered" evidence="1">
    <location>
        <begin position="1250"/>
        <end position="1277"/>
    </location>
</feature>
<reference evidence="2" key="1">
    <citation type="submission" date="2023-10" db="EMBL/GenBank/DDBJ databases">
        <authorList>
            <person name="Chen Y."/>
            <person name="Shah S."/>
            <person name="Dougan E. K."/>
            <person name="Thang M."/>
            <person name="Chan C."/>
        </authorList>
    </citation>
    <scope>NUCLEOTIDE SEQUENCE [LARGE SCALE GENOMIC DNA]</scope>
</reference>
<dbReference type="InterPro" id="IPR011992">
    <property type="entry name" value="EF-hand-dom_pair"/>
</dbReference>
<feature type="compositionally biased region" description="Low complexity" evidence="1">
    <location>
        <begin position="1028"/>
        <end position="1038"/>
    </location>
</feature>
<evidence type="ECO:0000256" key="1">
    <source>
        <dbReference type="SAM" id="MobiDB-lite"/>
    </source>
</evidence>
<dbReference type="SUPFAM" id="SSF47473">
    <property type="entry name" value="EF-hand"/>
    <property type="match status" value="1"/>
</dbReference>
<evidence type="ECO:0000313" key="3">
    <source>
        <dbReference type="Proteomes" id="UP001189429"/>
    </source>
</evidence>
<comment type="caution">
    <text evidence="2">The sequence shown here is derived from an EMBL/GenBank/DDBJ whole genome shotgun (WGS) entry which is preliminary data.</text>
</comment>
<dbReference type="Gene3D" id="1.10.238.10">
    <property type="entry name" value="EF-hand"/>
    <property type="match status" value="1"/>
</dbReference>
<evidence type="ECO:0008006" key="4">
    <source>
        <dbReference type="Google" id="ProtNLM"/>
    </source>
</evidence>
<gene>
    <name evidence="2" type="ORF">PCOR1329_LOCUS46069</name>
</gene>
<keyword evidence="3" id="KW-1185">Reference proteome</keyword>